<organism evidence="3 4">
    <name type="scientific">Favolaschia claudopus</name>
    <dbReference type="NCBI Taxonomy" id="2862362"/>
    <lineage>
        <taxon>Eukaryota</taxon>
        <taxon>Fungi</taxon>
        <taxon>Dikarya</taxon>
        <taxon>Basidiomycota</taxon>
        <taxon>Agaricomycotina</taxon>
        <taxon>Agaricomycetes</taxon>
        <taxon>Agaricomycetidae</taxon>
        <taxon>Agaricales</taxon>
        <taxon>Marasmiineae</taxon>
        <taxon>Mycenaceae</taxon>
        <taxon>Favolaschia</taxon>
    </lineage>
</organism>
<evidence type="ECO:0000256" key="1">
    <source>
        <dbReference type="SAM" id="MobiDB-lite"/>
    </source>
</evidence>
<accession>A0AAW0C7U0</accession>
<evidence type="ECO:0000313" key="4">
    <source>
        <dbReference type="Proteomes" id="UP001362999"/>
    </source>
</evidence>
<evidence type="ECO:0000256" key="2">
    <source>
        <dbReference type="SAM" id="Phobius"/>
    </source>
</evidence>
<gene>
    <name evidence="3" type="ORF">R3P38DRAFT_3483346</name>
</gene>
<dbReference type="Proteomes" id="UP001362999">
    <property type="component" value="Unassembled WGS sequence"/>
</dbReference>
<name>A0AAW0C7U0_9AGAR</name>
<reference evidence="3 4" key="1">
    <citation type="journal article" date="2024" name="J Genomics">
        <title>Draft genome sequencing and assembly of Favolaschia claudopus CIRM-BRFM 2984 isolated from oak limbs.</title>
        <authorList>
            <person name="Navarro D."/>
            <person name="Drula E."/>
            <person name="Chaduli D."/>
            <person name="Cazenave R."/>
            <person name="Ahrendt S."/>
            <person name="Wang J."/>
            <person name="Lipzen A."/>
            <person name="Daum C."/>
            <person name="Barry K."/>
            <person name="Grigoriev I.V."/>
            <person name="Favel A."/>
            <person name="Rosso M.N."/>
            <person name="Martin F."/>
        </authorList>
    </citation>
    <scope>NUCLEOTIDE SEQUENCE [LARGE SCALE GENOMIC DNA]</scope>
    <source>
        <strain evidence="3 4">CIRM-BRFM 2984</strain>
    </source>
</reference>
<feature type="transmembrane region" description="Helical" evidence="2">
    <location>
        <begin position="613"/>
        <end position="631"/>
    </location>
</feature>
<sequence>MALENDTQEFIELSDTVIGQIFTTMNVSGGTGGQGGGGGQEGGTGGKGQGPTINVSGPVGRIVHLRDRDIDTDGPHKISIYDINFQHELCSLRRRRGNIRVVRRFQTAKVKNQNEIMTVAVYEGENAEEEFKQDVAKYMEFRLNPSFLQLYGIVRSENTYASIFYDALIPWRDTCIFRSHVRNLHSECSMLLCYLYTSLIDDFHAAGAYFEEKFGTELFQGGHTLFLRPFTGRLCIDLGKGTDDLFSLGCGNENFPPTKSLLSGIDIQTIIDALTIEQYHKKCNQILRSWSTASSNGTSFPLTTTVHLGAVYHRTGSRSSDRDTLIAIAPTLDTVTHSDRNGKWLELVRRLHMRKCGSVTLFETSFPISELGDNDLEWARAELRDEYGEERVSNLWLSQANHVLSCRGVHIQHEDADHYALLTSIEWTVGLEPQSARPTDCQHLTNVFLFLCPPESFQVGLGPASFKCPECVGYWSFDPSGVVRLSEDEAFERGFPTLRVSMRGYIDHWFGSVYTGLRQFHQAKGFNPDSQDLARHLGYALYELYSDDHNSMNVDGSAARIEEVSSADIDEPVDQDELGNLEIGEDGQRTSVPKSWHLDEHSGNIVVSSSLKILALIQLSLILLTAVLALYGL</sequence>
<protein>
    <submittedName>
        <fullName evidence="3">Uncharacterized protein</fullName>
    </submittedName>
</protein>
<keyword evidence="2" id="KW-0472">Membrane</keyword>
<dbReference type="AlphaFoldDB" id="A0AAW0C7U0"/>
<comment type="caution">
    <text evidence="3">The sequence shown here is derived from an EMBL/GenBank/DDBJ whole genome shotgun (WGS) entry which is preliminary data.</text>
</comment>
<feature type="region of interest" description="Disordered" evidence="1">
    <location>
        <begin position="28"/>
        <end position="53"/>
    </location>
</feature>
<keyword evidence="4" id="KW-1185">Reference proteome</keyword>
<feature type="compositionally biased region" description="Gly residues" evidence="1">
    <location>
        <begin position="29"/>
        <end position="49"/>
    </location>
</feature>
<proteinExistence type="predicted"/>
<dbReference type="EMBL" id="JAWWNJ010000019">
    <property type="protein sequence ID" value="KAK7035609.1"/>
    <property type="molecule type" value="Genomic_DNA"/>
</dbReference>
<evidence type="ECO:0000313" key="3">
    <source>
        <dbReference type="EMBL" id="KAK7035609.1"/>
    </source>
</evidence>
<keyword evidence="2" id="KW-1133">Transmembrane helix</keyword>
<keyword evidence="2" id="KW-0812">Transmembrane</keyword>